<dbReference type="GO" id="GO:0034164">
    <property type="term" value="P:negative regulation of toll-like receptor 9 signaling pathway"/>
    <property type="evidence" value="ECO:0007669"/>
    <property type="project" value="TreeGrafter"/>
</dbReference>
<evidence type="ECO:0000256" key="1">
    <source>
        <dbReference type="SAM" id="MobiDB-lite"/>
    </source>
</evidence>
<feature type="region of interest" description="Disordered" evidence="1">
    <location>
        <begin position="39"/>
        <end position="73"/>
    </location>
</feature>
<gene>
    <name evidence="3" type="primary">LOC123393069</name>
</gene>
<accession>A0A8U0SBK4</accession>
<dbReference type="RefSeq" id="XP_044939618.1">
    <property type="nucleotide sequence ID" value="XM_045083683.1"/>
</dbReference>
<feature type="compositionally biased region" description="Basic and acidic residues" evidence="1">
    <location>
        <begin position="238"/>
        <end position="255"/>
    </location>
</feature>
<evidence type="ECO:0000313" key="3">
    <source>
        <dbReference type="RefSeq" id="XP_044939618.1"/>
    </source>
</evidence>
<dbReference type="GO" id="GO:0005739">
    <property type="term" value="C:mitochondrion"/>
    <property type="evidence" value="ECO:0007669"/>
    <property type="project" value="TreeGrafter"/>
</dbReference>
<evidence type="ECO:0000313" key="2">
    <source>
        <dbReference type="Proteomes" id="UP000000715"/>
    </source>
</evidence>
<dbReference type="InterPro" id="IPR037847">
    <property type="entry name" value="GRAMDC4"/>
</dbReference>
<keyword evidence="2" id="KW-1185">Reference proteome</keyword>
<dbReference type="OrthoDB" id="1708389at2759"/>
<dbReference type="AlphaFoldDB" id="A0A8U0SBK4"/>
<reference evidence="3" key="1">
    <citation type="submission" date="2025-08" db="UniProtKB">
        <authorList>
            <consortium name="RefSeq"/>
        </authorList>
    </citation>
    <scope>IDENTIFICATION</scope>
    <source>
        <tissue evidence="3">Brain</tissue>
    </source>
</reference>
<organism evidence="2 3">
    <name type="scientific">Mustela putorius furo</name>
    <name type="common">European domestic ferret</name>
    <name type="synonym">Mustela furo</name>
    <dbReference type="NCBI Taxonomy" id="9669"/>
    <lineage>
        <taxon>Eukaryota</taxon>
        <taxon>Metazoa</taxon>
        <taxon>Chordata</taxon>
        <taxon>Craniata</taxon>
        <taxon>Vertebrata</taxon>
        <taxon>Euteleostomi</taxon>
        <taxon>Mammalia</taxon>
        <taxon>Eutheria</taxon>
        <taxon>Laurasiatheria</taxon>
        <taxon>Carnivora</taxon>
        <taxon>Caniformia</taxon>
        <taxon>Musteloidea</taxon>
        <taxon>Mustelidae</taxon>
        <taxon>Mustelinae</taxon>
        <taxon>Mustela</taxon>
    </lineage>
</organism>
<name>A0A8U0SBK4_MUSPF</name>
<dbReference type="PANTHER" id="PTHR37402">
    <property type="entry name" value="GRAM DOMAIN-CONTAINING PROTEIN 4"/>
    <property type="match status" value="1"/>
</dbReference>
<dbReference type="Proteomes" id="UP000000715">
    <property type="component" value="Unplaced"/>
</dbReference>
<protein>
    <submittedName>
        <fullName evidence="3">GRAM domain-containing protein 4-like isoform X1</fullName>
    </submittedName>
</protein>
<dbReference type="GeneID" id="123393069"/>
<proteinExistence type="predicted"/>
<feature type="region of interest" description="Disordered" evidence="1">
    <location>
        <begin position="222"/>
        <end position="255"/>
    </location>
</feature>
<dbReference type="PANTHER" id="PTHR37402:SF1">
    <property type="entry name" value="GRAM DOMAIN-CONTAINING PROTEIN 4"/>
    <property type="match status" value="1"/>
</dbReference>
<dbReference type="GO" id="GO:0006915">
    <property type="term" value="P:apoptotic process"/>
    <property type="evidence" value="ECO:0007669"/>
    <property type="project" value="InterPro"/>
</dbReference>
<sequence>MGEVTLLGPGAGAWPAEWEWWRGPGGACQVGATGPRVFLENPEQPLPEGRAQPRDQGLRRRTMHSGRDPDRHVKVKQRGSVLNMLRRLDKIRFRGHRRDDFLDLAESPNASDTECGDEVPLKMPRASARDSEELRDTAGPGTLIMASGVQDFNRTEFDRLNEIKGHLEIALLEKHFLREYPWLGSRGRHPTDVQKGVGAGEALCQQSPGSLELGICGSCVTSPGEAPSAVPPRPARRPRSDRVFTVREGGRGAPC</sequence>